<name>A0A4Y1N3D4_9PROT</name>
<proteinExistence type="predicted"/>
<feature type="region of interest" description="Disordered" evidence="1">
    <location>
        <begin position="1"/>
        <end position="20"/>
    </location>
</feature>
<gene>
    <name evidence="2" type="ORF">RADP37_04648</name>
</gene>
<evidence type="ECO:0000256" key="1">
    <source>
        <dbReference type="SAM" id="MobiDB-lite"/>
    </source>
</evidence>
<dbReference type="AlphaFoldDB" id="A0A4Y1N3D4"/>
<evidence type="ECO:0000313" key="2">
    <source>
        <dbReference type="EMBL" id="AWV24717.1"/>
    </source>
</evidence>
<organism evidence="2">
    <name type="scientific">Roseomonas mucosa</name>
    <dbReference type="NCBI Taxonomy" id="207340"/>
    <lineage>
        <taxon>Bacteria</taxon>
        <taxon>Pseudomonadati</taxon>
        <taxon>Pseudomonadota</taxon>
        <taxon>Alphaproteobacteria</taxon>
        <taxon>Acetobacterales</taxon>
        <taxon>Roseomonadaceae</taxon>
        <taxon>Roseomonas</taxon>
    </lineage>
</organism>
<protein>
    <submittedName>
        <fullName evidence="2">Uncharacterized protein</fullName>
    </submittedName>
</protein>
<dbReference type="EMBL" id="CP025189">
    <property type="protein sequence ID" value="AWV24717.1"/>
    <property type="molecule type" value="Genomic_DNA"/>
</dbReference>
<sequence length="46" mass="4868">MRPPAGGFLSHGRDAGCTRKSNPVVADRAVGSFRRLNAGGIRWDTG</sequence>
<reference evidence="2" key="1">
    <citation type="submission" date="2017-12" db="EMBL/GenBank/DDBJ databases">
        <authorList>
            <person name="Martens C."/>
            <person name="Dahlstrom E."/>
            <person name="Barbian K."/>
            <person name="Sykora L."/>
            <person name="Ricklefs S."/>
            <person name="Bruno D."/>
            <person name="Anzick I."/>
            <person name="Myles I."/>
            <person name="Datta S.K."/>
        </authorList>
    </citation>
    <scope>NUCLEOTIDE SEQUENCE</scope>
    <source>
        <strain evidence="2">AD2</strain>
    </source>
</reference>
<accession>A0A4Y1N3D4</accession>